<evidence type="ECO:0000313" key="2">
    <source>
        <dbReference type="Proteomes" id="UP000238949"/>
    </source>
</evidence>
<reference evidence="2" key="1">
    <citation type="journal article" date="2020" name="Int. J. Syst. Evol. Microbiol.">
        <title>Alteromonas alba sp. nov., a marine bacterium isolated from the seawater of the West Pacific Ocean.</title>
        <authorList>
            <person name="Sun C."/>
            <person name="Wu Y.-H."/>
            <person name="Xamxidin M."/>
            <person name="Cheng H."/>
            <person name="Xu X.-W."/>
        </authorList>
    </citation>
    <scope>NUCLEOTIDE SEQUENCE [LARGE SCALE GENOMIC DNA]</scope>
    <source>
        <strain evidence="2">190</strain>
    </source>
</reference>
<keyword evidence="2" id="KW-1185">Reference proteome</keyword>
<evidence type="ECO:0000313" key="1">
    <source>
        <dbReference type="EMBL" id="PRO72908.1"/>
    </source>
</evidence>
<dbReference type="SUPFAM" id="SSF53850">
    <property type="entry name" value="Periplasmic binding protein-like II"/>
    <property type="match status" value="1"/>
</dbReference>
<dbReference type="Proteomes" id="UP000238949">
    <property type="component" value="Unassembled WGS sequence"/>
</dbReference>
<dbReference type="Gene3D" id="3.40.190.290">
    <property type="match status" value="1"/>
</dbReference>
<comment type="caution">
    <text evidence="1">The sequence shown here is derived from an EMBL/GenBank/DDBJ whole genome shotgun (WGS) entry which is preliminary data.</text>
</comment>
<protein>
    <recommendedName>
        <fullName evidence="3">LysR substrate-binding domain-containing protein</fullName>
    </recommendedName>
</protein>
<organism evidence="1 2">
    <name type="scientific">Alteromonas alba</name>
    <dbReference type="NCBI Taxonomy" id="2079529"/>
    <lineage>
        <taxon>Bacteria</taxon>
        <taxon>Pseudomonadati</taxon>
        <taxon>Pseudomonadota</taxon>
        <taxon>Gammaproteobacteria</taxon>
        <taxon>Alteromonadales</taxon>
        <taxon>Alteromonadaceae</taxon>
        <taxon>Alteromonas/Salinimonas group</taxon>
        <taxon>Alteromonas</taxon>
    </lineage>
</organism>
<proteinExistence type="predicted"/>
<gene>
    <name evidence="1" type="ORF">C6Y40_13995</name>
</gene>
<accession>A0A2S9V8Z7</accession>
<dbReference type="EMBL" id="PVNP01000152">
    <property type="protein sequence ID" value="PRO72908.1"/>
    <property type="molecule type" value="Genomic_DNA"/>
</dbReference>
<dbReference type="AlphaFoldDB" id="A0A2S9V8Z7"/>
<name>A0A2S9V8Z7_9ALTE</name>
<sequence>MVRLAPVLDNWFFCFMDAYPNIALKLNLVNKQIDLKQEGIDVAFRIGNQGVQDWVVRTLFSST</sequence>
<evidence type="ECO:0008006" key="3">
    <source>
        <dbReference type="Google" id="ProtNLM"/>
    </source>
</evidence>